<comment type="caution">
    <text evidence="2">The sequence shown here is derived from an EMBL/GenBank/DDBJ whole genome shotgun (WGS) entry which is preliminary data.</text>
</comment>
<dbReference type="PANTHER" id="PTHR34215:SF1">
    <property type="entry name" value="YLXR DOMAIN-CONTAINING PROTEIN"/>
    <property type="match status" value="1"/>
</dbReference>
<dbReference type="Pfam" id="PF04296">
    <property type="entry name" value="YlxR"/>
    <property type="match status" value="1"/>
</dbReference>
<dbReference type="NCBIfam" id="NF047356">
    <property type="entry name" value="RNA_bind_RnpM"/>
    <property type="match status" value="1"/>
</dbReference>
<dbReference type="SUPFAM" id="SSF64376">
    <property type="entry name" value="YlxR-like"/>
    <property type="match status" value="1"/>
</dbReference>
<evidence type="ECO:0000259" key="1">
    <source>
        <dbReference type="Pfam" id="PF04296"/>
    </source>
</evidence>
<evidence type="ECO:0000313" key="3">
    <source>
        <dbReference type="Proteomes" id="UP000636755"/>
    </source>
</evidence>
<dbReference type="InterPro" id="IPR035931">
    <property type="entry name" value="YlxR-like_sf"/>
</dbReference>
<keyword evidence="3" id="KW-1185">Reference proteome</keyword>
<dbReference type="Gene3D" id="3.30.1230.10">
    <property type="entry name" value="YlxR-like"/>
    <property type="match status" value="1"/>
</dbReference>
<proteinExistence type="predicted"/>
<name>A0ABR7HL01_9FIRM</name>
<sequence length="100" mass="11366">MTQKKQPLRKCTGCGEMKEKRELIRVVKAPDTKDENGNLTAKGEISLDLTGKKSGRGAYICHDIKCFEKARKARRFERAFSCKIPDEVYEQLENSLKADS</sequence>
<dbReference type="Proteomes" id="UP000636755">
    <property type="component" value="Unassembled WGS sequence"/>
</dbReference>
<evidence type="ECO:0000313" key="2">
    <source>
        <dbReference type="EMBL" id="MBC5728204.1"/>
    </source>
</evidence>
<accession>A0ABR7HL01</accession>
<dbReference type="EMBL" id="JACOPS010000002">
    <property type="protein sequence ID" value="MBC5728204.1"/>
    <property type="molecule type" value="Genomic_DNA"/>
</dbReference>
<dbReference type="RefSeq" id="WP_021970656.1">
    <property type="nucleotide sequence ID" value="NZ_JACOPS010000002.1"/>
</dbReference>
<dbReference type="InterPro" id="IPR037465">
    <property type="entry name" value="YlxR"/>
</dbReference>
<dbReference type="PANTHER" id="PTHR34215">
    <property type="entry name" value="BLL0784 PROTEIN"/>
    <property type="match status" value="1"/>
</dbReference>
<dbReference type="CDD" id="cd00279">
    <property type="entry name" value="YlxR"/>
    <property type="match status" value="1"/>
</dbReference>
<protein>
    <submittedName>
        <fullName evidence="2">YlxR family protein</fullName>
    </submittedName>
</protein>
<feature type="domain" description="YlxR" evidence="1">
    <location>
        <begin position="9"/>
        <end position="93"/>
    </location>
</feature>
<reference evidence="2 3" key="1">
    <citation type="submission" date="2020-08" db="EMBL/GenBank/DDBJ databases">
        <title>Genome public.</title>
        <authorList>
            <person name="Liu C."/>
            <person name="Sun Q."/>
        </authorList>
    </citation>
    <scope>NUCLEOTIDE SEQUENCE [LARGE SCALE GENOMIC DNA]</scope>
    <source>
        <strain evidence="2 3">NSJ-71</strain>
    </source>
</reference>
<gene>
    <name evidence="2" type="ORF">H8R91_06680</name>
</gene>
<organism evidence="2 3">
    <name type="scientific">Ruminococcus intestinalis</name>
    <dbReference type="NCBI Taxonomy" id="2763066"/>
    <lineage>
        <taxon>Bacteria</taxon>
        <taxon>Bacillati</taxon>
        <taxon>Bacillota</taxon>
        <taxon>Clostridia</taxon>
        <taxon>Eubacteriales</taxon>
        <taxon>Oscillospiraceae</taxon>
        <taxon>Ruminococcus</taxon>
    </lineage>
</organism>
<dbReference type="InterPro" id="IPR007393">
    <property type="entry name" value="YlxR_dom"/>
</dbReference>